<accession>A0ACB8TCT8</accession>
<comment type="caution">
    <text evidence="1">The sequence shown here is derived from an EMBL/GenBank/DDBJ whole genome shotgun (WGS) entry which is preliminary data.</text>
</comment>
<dbReference type="EMBL" id="MU277193">
    <property type="protein sequence ID" value="KAI0066250.1"/>
    <property type="molecule type" value="Genomic_DNA"/>
</dbReference>
<sequence>MPLLTELSFLLNGQTAHVLRGAPFQLTKLTASCDFDPAMASWLAEQRALRTALFCGQFVTGTALALEALPALHRVSASPLILACVVPGRPVREVELCLVHPWLLNKEVLQTTIQIVSYSKGPLHSLQIISHLTESAETVLAALEVIPSGLTSLANLALHAVSGSVTNELLAGLPPILAQFAGLKSLMLLSKNRYDALHDYAITRALAAAWHTHCASLECVSLPNATYVRNPKYGWVTLKDLERILVEREQALLQRERDVREREAALGEEQRMLEARERKLEEQIRELKVELVGGGAGEGSSAVA</sequence>
<organism evidence="1 2">
    <name type="scientific">Artomyces pyxidatus</name>
    <dbReference type="NCBI Taxonomy" id="48021"/>
    <lineage>
        <taxon>Eukaryota</taxon>
        <taxon>Fungi</taxon>
        <taxon>Dikarya</taxon>
        <taxon>Basidiomycota</taxon>
        <taxon>Agaricomycotina</taxon>
        <taxon>Agaricomycetes</taxon>
        <taxon>Russulales</taxon>
        <taxon>Auriscalpiaceae</taxon>
        <taxon>Artomyces</taxon>
    </lineage>
</organism>
<reference evidence="1" key="2">
    <citation type="journal article" date="2022" name="New Phytol.">
        <title>Evolutionary transition to the ectomycorrhizal habit in the genomes of a hyperdiverse lineage of mushroom-forming fungi.</title>
        <authorList>
            <person name="Looney B."/>
            <person name="Miyauchi S."/>
            <person name="Morin E."/>
            <person name="Drula E."/>
            <person name="Courty P.E."/>
            <person name="Kohler A."/>
            <person name="Kuo A."/>
            <person name="LaButti K."/>
            <person name="Pangilinan J."/>
            <person name="Lipzen A."/>
            <person name="Riley R."/>
            <person name="Andreopoulos W."/>
            <person name="He G."/>
            <person name="Johnson J."/>
            <person name="Nolan M."/>
            <person name="Tritt A."/>
            <person name="Barry K.W."/>
            <person name="Grigoriev I.V."/>
            <person name="Nagy L.G."/>
            <person name="Hibbett D."/>
            <person name="Henrissat B."/>
            <person name="Matheny P.B."/>
            <person name="Labbe J."/>
            <person name="Martin F.M."/>
        </authorList>
    </citation>
    <scope>NUCLEOTIDE SEQUENCE</scope>
    <source>
        <strain evidence="1">HHB10654</strain>
    </source>
</reference>
<reference evidence="1" key="1">
    <citation type="submission" date="2021-03" db="EMBL/GenBank/DDBJ databases">
        <authorList>
            <consortium name="DOE Joint Genome Institute"/>
            <person name="Ahrendt S."/>
            <person name="Looney B.P."/>
            <person name="Miyauchi S."/>
            <person name="Morin E."/>
            <person name="Drula E."/>
            <person name="Courty P.E."/>
            <person name="Chicoki N."/>
            <person name="Fauchery L."/>
            <person name="Kohler A."/>
            <person name="Kuo A."/>
            <person name="Labutti K."/>
            <person name="Pangilinan J."/>
            <person name="Lipzen A."/>
            <person name="Riley R."/>
            <person name="Andreopoulos W."/>
            <person name="He G."/>
            <person name="Johnson J."/>
            <person name="Barry K.W."/>
            <person name="Grigoriev I.V."/>
            <person name="Nagy L."/>
            <person name="Hibbett D."/>
            <person name="Henrissat B."/>
            <person name="Matheny P.B."/>
            <person name="Labbe J."/>
            <person name="Martin F."/>
        </authorList>
    </citation>
    <scope>NUCLEOTIDE SEQUENCE</scope>
    <source>
        <strain evidence="1">HHB10654</strain>
    </source>
</reference>
<evidence type="ECO:0000313" key="2">
    <source>
        <dbReference type="Proteomes" id="UP000814140"/>
    </source>
</evidence>
<proteinExistence type="predicted"/>
<dbReference type="Proteomes" id="UP000814140">
    <property type="component" value="Unassembled WGS sequence"/>
</dbReference>
<keyword evidence="2" id="KW-1185">Reference proteome</keyword>
<evidence type="ECO:0000313" key="1">
    <source>
        <dbReference type="EMBL" id="KAI0066250.1"/>
    </source>
</evidence>
<protein>
    <submittedName>
        <fullName evidence="1">Uncharacterized protein</fullName>
    </submittedName>
</protein>
<gene>
    <name evidence="1" type="ORF">BV25DRAFT_1821175</name>
</gene>
<name>A0ACB8TCT8_9AGAM</name>